<dbReference type="AlphaFoldDB" id="F0WYZ8"/>
<gene>
    <name evidence="1" type="primary">AlNc14C404G11408</name>
    <name evidence="2" type="synonym">AlNc14C792G12517</name>
    <name evidence="1" type="ORF">ALNC14_128560</name>
    <name evidence="2" type="ORF">ALNC14_140270</name>
</gene>
<proteinExistence type="predicted"/>
<dbReference type="EMBL" id="FR824447">
    <property type="protein sequence ID" value="CCA26712.1"/>
    <property type="molecule type" value="Genomic_DNA"/>
</dbReference>
<dbReference type="HOGENOM" id="CLU_2781176_0_0_1"/>
<sequence length="69" mass="7489">MSISAGTVVFSEIYICNTVAPSPAGTLTDATSPIEGFPGKFEIRVSMTSEQRSQIVFFKNADQCLTRIQ</sequence>
<accession>F0WYZ8</accession>
<dbReference type="EMBL" id="FR824721">
    <property type="protein sequence ID" value="CCA27883.1"/>
    <property type="molecule type" value="Genomic_DNA"/>
</dbReference>
<reference evidence="1" key="2">
    <citation type="submission" date="2011-02" db="EMBL/GenBank/DDBJ databases">
        <authorList>
            <person name="MacLean D."/>
        </authorList>
    </citation>
    <scope>NUCLEOTIDE SEQUENCE</scope>
</reference>
<protein>
    <submittedName>
        <fullName evidence="1">AlNc14C404G11408 protein</fullName>
    </submittedName>
    <submittedName>
        <fullName evidence="2">AlNc14C792G12517 protein</fullName>
    </submittedName>
</protein>
<organism evidence="1">
    <name type="scientific">Albugo laibachii Nc14</name>
    <dbReference type="NCBI Taxonomy" id="890382"/>
    <lineage>
        <taxon>Eukaryota</taxon>
        <taxon>Sar</taxon>
        <taxon>Stramenopiles</taxon>
        <taxon>Oomycota</taxon>
        <taxon>Peronosporomycetes</taxon>
        <taxon>Albuginales</taxon>
        <taxon>Albuginaceae</taxon>
        <taxon>Albugo</taxon>
    </lineage>
</organism>
<evidence type="ECO:0000313" key="2">
    <source>
        <dbReference type="EMBL" id="CCA27883.1"/>
    </source>
</evidence>
<name>F0WYZ8_9STRA</name>
<reference evidence="1" key="1">
    <citation type="journal article" date="2011" name="PLoS Biol.">
        <title>Gene gain and loss during evolution of obligate parasitism in the white rust pathogen of Arabidopsis thaliana.</title>
        <authorList>
            <person name="Kemen E."/>
            <person name="Gardiner A."/>
            <person name="Schultz-Larsen T."/>
            <person name="Kemen A.C."/>
            <person name="Balmuth A.L."/>
            <person name="Robert-Seilaniantz A."/>
            <person name="Bailey K."/>
            <person name="Holub E."/>
            <person name="Studholme D.J."/>
            <person name="Maclean D."/>
            <person name="Jones J.D."/>
        </authorList>
    </citation>
    <scope>NUCLEOTIDE SEQUENCE</scope>
</reference>
<evidence type="ECO:0000313" key="1">
    <source>
        <dbReference type="EMBL" id="CCA26712.1"/>
    </source>
</evidence>